<keyword evidence="1" id="KW-0812">Transmembrane</keyword>
<feature type="transmembrane region" description="Helical" evidence="1">
    <location>
        <begin position="30"/>
        <end position="52"/>
    </location>
</feature>
<dbReference type="EMBL" id="SLZU01000003">
    <property type="protein sequence ID" value="TCS65933.1"/>
    <property type="molecule type" value="Genomic_DNA"/>
</dbReference>
<reference evidence="2 3" key="1">
    <citation type="submission" date="2019-03" db="EMBL/GenBank/DDBJ databases">
        <title>Genomic Encyclopedia of Type Strains, Phase IV (KMG-IV): sequencing the most valuable type-strain genomes for metagenomic binning, comparative biology and taxonomic classification.</title>
        <authorList>
            <person name="Goeker M."/>
        </authorList>
    </citation>
    <scope>NUCLEOTIDE SEQUENCE [LARGE SCALE GENOMIC DNA]</scope>
    <source>
        <strain evidence="2 3">DSM 104836</strain>
    </source>
</reference>
<name>A0A4R3JKP0_9RHOB</name>
<sequence length="58" mass="6267">MATIALVLGSFAGLITAVTGWVFFDWSIAYSFFVYVFGGVLSLGICTTAMMFTPETDE</sequence>
<proteinExistence type="predicted"/>
<keyword evidence="3" id="KW-1185">Reference proteome</keyword>
<comment type="caution">
    <text evidence="2">The sequence shown here is derived from an EMBL/GenBank/DDBJ whole genome shotgun (WGS) entry which is preliminary data.</text>
</comment>
<accession>A0A4R3JKP0</accession>
<evidence type="ECO:0000313" key="2">
    <source>
        <dbReference type="EMBL" id="TCS65933.1"/>
    </source>
</evidence>
<protein>
    <submittedName>
        <fullName evidence="2">Uncharacterized protein</fullName>
    </submittedName>
</protein>
<evidence type="ECO:0000313" key="3">
    <source>
        <dbReference type="Proteomes" id="UP000295696"/>
    </source>
</evidence>
<dbReference type="RefSeq" id="WP_165907481.1">
    <property type="nucleotide sequence ID" value="NZ_SLZU01000003.1"/>
</dbReference>
<evidence type="ECO:0000256" key="1">
    <source>
        <dbReference type="SAM" id="Phobius"/>
    </source>
</evidence>
<gene>
    <name evidence="2" type="ORF">EDD52_103353</name>
</gene>
<keyword evidence="1" id="KW-1133">Transmembrane helix</keyword>
<dbReference type="AlphaFoldDB" id="A0A4R3JKP0"/>
<keyword evidence="1" id="KW-0472">Membrane</keyword>
<dbReference type="Proteomes" id="UP000295696">
    <property type="component" value="Unassembled WGS sequence"/>
</dbReference>
<organism evidence="2 3">
    <name type="scientific">Primorskyibacter sedentarius</name>
    <dbReference type="NCBI Taxonomy" id="745311"/>
    <lineage>
        <taxon>Bacteria</taxon>
        <taxon>Pseudomonadati</taxon>
        <taxon>Pseudomonadota</taxon>
        <taxon>Alphaproteobacteria</taxon>
        <taxon>Rhodobacterales</taxon>
        <taxon>Roseobacteraceae</taxon>
        <taxon>Primorskyibacter</taxon>
    </lineage>
</organism>